<dbReference type="RefSeq" id="WP_264141978.1">
    <property type="nucleotide sequence ID" value="NZ_JAOYEY010000028.1"/>
</dbReference>
<dbReference type="InterPro" id="IPR027417">
    <property type="entry name" value="P-loop_NTPase"/>
</dbReference>
<reference evidence="1 2" key="1">
    <citation type="submission" date="2022-10" db="EMBL/GenBank/DDBJ databases">
        <title>Draft genome assembly of moderately radiation resistant bacterium Metabacillus halosaccharovorans.</title>
        <authorList>
            <person name="Pal S."/>
            <person name="Gopinathan A."/>
        </authorList>
    </citation>
    <scope>NUCLEOTIDE SEQUENCE [LARGE SCALE GENOMIC DNA]</scope>
    <source>
        <strain evidence="1 2">VITHBRA001</strain>
    </source>
</reference>
<evidence type="ECO:0000313" key="2">
    <source>
        <dbReference type="Proteomes" id="UP001526147"/>
    </source>
</evidence>
<protein>
    <recommendedName>
        <fullName evidence="3">AAA+ ATPase domain-containing protein</fullName>
    </recommendedName>
</protein>
<dbReference type="SUPFAM" id="SSF52540">
    <property type="entry name" value="P-loop containing nucleoside triphosphate hydrolases"/>
    <property type="match status" value="1"/>
</dbReference>
<organism evidence="1 2">
    <name type="scientific">Metabacillus halosaccharovorans</name>
    <dbReference type="NCBI Taxonomy" id="930124"/>
    <lineage>
        <taxon>Bacteria</taxon>
        <taxon>Bacillati</taxon>
        <taxon>Bacillota</taxon>
        <taxon>Bacilli</taxon>
        <taxon>Bacillales</taxon>
        <taxon>Bacillaceae</taxon>
        <taxon>Metabacillus</taxon>
    </lineage>
</organism>
<dbReference type="Proteomes" id="UP001526147">
    <property type="component" value="Unassembled WGS sequence"/>
</dbReference>
<evidence type="ECO:0008006" key="3">
    <source>
        <dbReference type="Google" id="ProtNLM"/>
    </source>
</evidence>
<keyword evidence="2" id="KW-1185">Reference proteome</keyword>
<comment type="caution">
    <text evidence="1">The sequence shown here is derived from an EMBL/GenBank/DDBJ whole genome shotgun (WGS) entry which is preliminary data.</text>
</comment>
<sequence>MTLKTSVNIKFDVGNDEFIRRYIPSPSHTEALKGILNGFNNNANSSHIVIGPYGTGKSLLATVVSSIVSNSTSSEEINKLIKKFQHFDDYIAEQIEIVSKLDRKYVPVLLTGNEGRFREAILSNIIKTLKNTKNIDIILPGISEKIIESVKNWEINFPNTYKMFVSHLDSQGKELENWLSEIKKQNEEEVIFFSEIYPQLTSGANFDVGYNNDFITQMEYLSRKLEEENIGIIIVYDEFGRFLQGLDTTKLNEAMQDIQDLAEIVSRSDSFHLMLITHKSLRQYFKGNNSDVSKEFQRIEKRFSQYHINSDQITFLKIAEVILSENISNKHLISNEQFINTLDRMKNYSLFPSLNPTDREEKIIKAMYPLHPVSLFLLPNLSGVFGQNERTLFTFLESEETGGLKNHMYKSNDYYKPHQLFDYFFPDLNDMDVDTEIKEHLLIHKKAMARIPDDIKNRKLAMDTLKFITLWNICGLQNEQKISNEFLCFAIEHDEKELISITQKLSDHKVIRFNRVNNYWEVHLGSAINLQEKIENNKNKLKLRQGDILSVLNKNLPKKYFFPEEYNDVKVMTRFAKVEIVLGDEVSKLNVEVVNKSDVAILYIIPKEIDDIKKIKNKLNKMNLKKNVLCAIHPNSLNSILDSIYESYILHDFLNDRSLLSEDKGIKEELTLMSKEINHIITEYLSVLTEFKDQITWLTNSTEIKVENLIDLSNLLSTICFDLYAHTPIILNDSFNRINITSAQRKAAISVVNSILSSPREEQFGIVGNGPDYAIYASIFKRNGNFDKNLNDLNYTEIKNDSYKLIREKVINLIDANPKGSFSDVIKIFTDSPFGIRKPVIPILLVAMLRDRWNEFMLYRNEMYISGLNGETLFEILYEEGPENYHYVYEKFDERYIELFKYVEENFEGHLEDRLVGKSRLIQTCGTLLKWLRSLPRLTQLSKSVEDNLVLLRDTIRKTEVKPQESIAEIYEIFYKIDREKLLQIKGYAEKYLDIFKDNLITRTFEQCNVTSIEDFKKWAAHSHEYLKKNNKLVKVLVGLNNEDWLNQFIEEYIGVSVSDWSDTTYNLYFSQLSTDYQEATNFKEDNKESGNEEEYISVEVAGQKKVISKVEFSVKTNTIYNNVNRMLKNAGRGIPKKEIEYMIYRLFDEYVE</sequence>
<name>A0ABT3DDU3_9BACI</name>
<gene>
    <name evidence="1" type="ORF">OIH86_05610</name>
</gene>
<dbReference type="EMBL" id="JAOYEY010000028">
    <property type="protein sequence ID" value="MCV9885122.1"/>
    <property type="molecule type" value="Genomic_DNA"/>
</dbReference>
<accession>A0ABT3DDU3</accession>
<proteinExistence type="predicted"/>
<evidence type="ECO:0000313" key="1">
    <source>
        <dbReference type="EMBL" id="MCV9885122.1"/>
    </source>
</evidence>